<dbReference type="Proteomes" id="UP001151478">
    <property type="component" value="Unassembled WGS sequence"/>
</dbReference>
<gene>
    <name evidence="1" type="ORF">N5A56_016260</name>
</gene>
<sequence length="196" mass="23283">MYPHYFERYKTDGVEFNMYIGQSITKEDSFDEIYLYNLRLWQLQTMCEMENIAFNERKNMDEELRVASLILVHSNPMAIKFRMDEKQFDVDGAYNIRYEIIKKRIDKANIKGTNERLTIPGKIAIVYSQDKDALEYIKYINFLQSRNQLGKIEFLELEDLQGVAGLKALRVEVIYQKDFNEKDTITFNDLIKEIEA</sequence>
<comment type="caution">
    <text evidence="1">The sequence shown here is derived from an EMBL/GenBank/DDBJ whole genome shotgun (WGS) entry which is preliminary data.</text>
</comment>
<keyword evidence="2" id="KW-1185">Reference proteome</keyword>
<accession>A0ABT5SCM2</accession>
<dbReference type="RefSeq" id="WP_265726401.1">
    <property type="nucleotide sequence ID" value="NZ_JAOSLC020000003.1"/>
</dbReference>
<evidence type="ECO:0000313" key="2">
    <source>
        <dbReference type="Proteomes" id="UP001151478"/>
    </source>
</evidence>
<protein>
    <submittedName>
        <fullName evidence="1">Uncharacterized protein</fullName>
    </submittedName>
</protein>
<reference evidence="1" key="1">
    <citation type="submission" date="2023-02" db="EMBL/GenBank/DDBJ databases">
        <title>Polaribacter ponticola sp. nov., isolated from seawater.</title>
        <authorList>
            <person name="Baek J.H."/>
            <person name="Kim J.M."/>
            <person name="Choi D.G."/>
            <person name="Jeon C.O."/>
        </authorList>
    </citation>
    <scope>NUCLEOTIDE SEQUENCE</scope>
    <source>
        <strain evidence="1">MSW5</strain>
    </source>
</reference>
<proteinExistence type="predicted"/>
<dbReference type="EMBL" id="JAOSLC020000003">
    <property type="protein sequence ID" value="MDD7915880.1"/>
    <property type="molecule type" value="Genomic_DNA"/>
</dbReference>
<name>A0ABT5SCM2_9FLAO</name>
<organism evidence="1 2">
    <name type="scientific">Polaribacter ponticola</name>
    <dbReference type="NCBI Taxonomy" id="2978475"/>
    <lineage>
        <taxon>Bacteria</taxon>
        <taxon>Pseudomonadati</taxon>
        <taxon>Bacteroidota</taxon>
        <taxon>Flavobacteriia</taxon>
        <taxon>Flavobacteriales</taxon>
        <taxon>Flavobacteriaceae</taxon>
    </lineage>
</organism>
<evidence type="ECO:0000313" key="1">
    <source>
        <dbReference type="EMBL" id="MDD7915880.1"/>
    </source>
</evidence>